<keyword evidence="1" id="KW-0677">Repeat</keyword>
<protein>
    <recommendedName>
        <fullName evidence="2">NACHT domain-containing protein</fullName>
    </recommendedName>
</protein>
<dbReference type="OrthoDB" id="2804352at2759"/>
<dbReference type="InterPro" id="IPR056884">
    <property type="entry name" value="NPHP3-like_N"/>
</dbReference>
<dbReference type="InterPro" id="IPR059179">
    <property type="entry name" value="MLKL-like_MCAfunc"/>
</dbReference>
<proteinExistence type="predicted"/>
<dbReference type="AlphaFoldDB" id="A0A371CLA9"/>
<dbReference type="EMBL" id="KZ857525">
    <property type="protein sequence ID" value="RDX41060.1"/>
    <property type="molecule type" value="Genomic_DNA"/>
</dbReference>
<dbReference type="SUPFAM" id="SSF52540">
    <property type="entry name" value="P-loop containing nucleoside triphosphate hydrolases"/>
    <property type="match status" value="1"/>
</dbReference>
<gene>
    <name evidence="3" type="ORF">OH76DRAFT_1475953</name>
</gene>
<feature type="domain" description="NACHT" evidence="2">
    <location>
        <begin position="281"/>
        <end position="430"/>
    </location>
</feature>
<accession>A0A371CLA9</accession>
<dbReference type="PANTHER" id="PTHR10039:SF17">
    <property type="entry name" value="FUNGAL STAND N-TERMINAL GOODBYE DOMAIN-CONTAINING PROTEIN-RELATED"/>
    <property type="match status" value="1"/>
</dbReference>
<dbReference type="PANTHER" id="PTHR10039">
    <property type="entry name" value="AMELOGENIN"/>
    <property type="match status" value="1"/>
</dbReference>
<sequence length="889" mass="98411">MNIKSFPSSRFFAVRTQMHANVVPDHIPKRYRCLVVSVRMQHRTMRSHNLAVLDGTVASLEATKDAITAAAPVPGLSIALNVLIALLKKLQDARSNCDTLVVLCREAALLANALEGLAKTIRTGLEQYPVGSPRRVQAQERVSGSGSRLHGRVEKLVNDLRTICVEADMLKQRNYLAKFLHSTADAEAIAGMKDRMAAACQRFQMEGNIAIEALAAEILSFTKAAEEERILDSIPRADDAHYLSAANAMKARLEEGTREQILACLEGWEEGQFSDHCAQLPVFVLVGEAGTGKSTIASEFAKRLQGRGRLGASFFFTRGVQELNSPRKVFSTIASQLARSQPALRGLIIDAAREHLKTAPLQQLEREFKDLIDRPLNALSSSHPPIFVVVDALDECTEEGPELVPSLLQLLLSAAAKPGWPLRVFLTSRPEPHYIHRVFTTPELKPHISVISIQEFRGSVTGDIERLIGARLAEHETSKRWSDEDPSRVVRIVEKSEALFIYARTAVDFLLADVDDLLSIQERYEILMRAQGSFGLAPLDTLYRAVLENVFPPKDRLPQMQDRLQRVLGYLVAVLDPDGISPATLEKLTNMPTAESVPILNKLRSVVFFERDNVSSPFRILHATFREFLVDGSRSGDAFCVSAEQAHGRLADDCMRVMRSLLSEHWLRVAGTHAILFKLLWQGNDLRYEDAQSPHVSYAFTYHDHHLRHGPRMLPATLRQDSCYGRQAIPDNLPLLSTVNPLIPDGGFQDATVGRQALGRVIVLGMQHSLPTGNEFQDVLSEVDSCLCVVQFRQISYKYRQNIECELLSLVLDILAVVNCAPAGNVTGINAGTGAATVDVYHVRRLTIALKAAKTSIHMHDWDTVSDILAKAHRDFHEAIIAAAIPAGQ</sequence>
<dbReference type="Proteomes" id="UP000256964">
    <property type="component" value="Unassembled WGS sequence"/>
</dbReference>
<keyword evidence="4" id="KW-1185">Reference proteome</keyword>
<dbReference type="Pfam" id="PF24883">
    <property type="entry name" value="NPHP3_N"/>
    <property type="match status" value="1"/>
</dbReference>
<dbReference type="Gene3D" id="3.40.50.300">
    <property type="entry name" value="P-loop containing nucleotide triphosphate hydrolases"/>
    <property type="match status" value="1"/>
</dbReference>
<name>A0A371CLA9_9APHY</name>
<dbReference type="InterPro" id="IPR007111">
    <property type="entry name" value="NACHT_NTPase"/>
</dbReference>
<dbReference type="STRING" id="139420.A0A371CLA9"/>
<reference evidence="3 4" key="1">
    <citation type="journal article" date="2018" name="Biotechnol. Biofuels">
        <title>Integrative visual omics of the white-rot fungus Polyporus brumalis exposes the biotechnological potential of its oxidative enzymes for delignifying raw plant biomass.</title>
        <authorList>
            <person name="Miyauchi S."/>
            <person name="Rancon A."/>
            <person name="Drula E."/>
            <person name="Hage H."/>
            <person name="Chaduli D."/>
            <person name="Favel A."/>
            <person name="Grisel S."/>
            <person name="Henrissat B."/>
            <person name="Herpoel-Gimbert I."/>
            <person name="Ruiz-Duenas F.J."/>
            <person name="Chevret D."/>
            <person name="Hainaut M."/>
            <person name="Lin J."/>
            <person name="Wang M."/>
            <person name="Pangilinan J."/>
            <person name="Lipzen A."/>
            <person name="Lesage-Meessen L."/>
            <person name="Navarro D."/>
            <person name="Riley R."/>
            <person name="Grigoriev I.V."/>
            <person name="Zhou S."/>
            <person name="Raouche S."/>
            <person name="Rosso M.N."/>
        </authorList>
    </citation>
    <scope>NUCLEOTIDE SEQUENCE [LARGE SCALE GENOMIC DNA]</scope>
    <source>
        <strain evidence="3 4">BRFM 1820</strain>
    </source>
</reference>
<evidence type="ECO:0000259" key="2">
    <source>
        <dbReference type="PROSITE" id="PS50837"/>
    </source>
</evidence>
<dbReference type="InterPro" id="IPR027417">
    <property type="entry name" value="P-loop_NTPase"/>
</dbReference>
<evidence type="ECO:0000313" key="4">
    <source>
        <dbReference type="Proteomes" id="UP000256964"/>
    </source>
</evidence>
<dbReference type="PROSITE" id="PS50837">
    <property type="entry name" value="NACHT"/>
    <property type="match status" value="1"/>
</dbReference>
<evidence type="ECO:0000256" key="1">
    <source>
        <dbReference type="ARBA" id="ARBA00022737"/>
    </source>
</evidence>
<organism evidence="3 4">
    <name type="scientific">Lentinus brumalis</name>
    <dbReference type="NCBI Taxonomy" id="2498619"/>
    <lineage>
        <taxon>Eukaryota</taxon>
        <taxon>Fungi</taxon>
        <taxon>Dikarya</taxon>
        <taxon>Basidiomycota</taxon>
        <taxon>Agaricomycotina</taxon>
        <taxon>Agaricomycetes</taxon>
        <taxon>Polyporales</taxon>
        <taxon>Polyporaceae</taxon>
        <taxon>Lentinus</taxon>
    </lineage>
</organism>
<evidence type="ECO:0000313" key="3">
    <source>
        <dbReference type="EMBL" id="RDX41060.1"/>
    </source>
</evidence>
<dbReference type="CDD" id="cd21037">
    <property type="entry name" value="MLKL_NTD"/>
    <property type="match status" value="1"/>
</dbReference>